<evidence type="ECO:0000256" key="1">
    <source>
        <dbReference type="ARBA" id="ARBA00022553"/>
    </source>
</evidence>
<dbReference type="Pfam" id="PF00072">
    <property type="entry name" value="Response_reg"/>
    <property type="match status" value="1"/>
</dbReference>
<organism evidence="4 5">
    <name type="scientific">Thioclava nitratireducens</name>
    <dbReference type="NCBI Taxonomy" id="1915078"/>
    <lineage>
        <taxon>Bacteria</taxon>
        <taxon>Pseudomonadati</taxon>
        <taxon>Pseudomonadota</taxon>
        <taxon>Alphaproteobacteria</taxon>
        <taxon>Rhodobacterales</taxon>
        <taxon>Paracoccaceae</taxon>
        <taxon>Thioclava</taxon>
    </lineage>
</organism>
<evidence type="ECO:0000313" key="4">
    <source>
        <dbReference type="EMBL" id="AQS49072.1"/>
    </source>
</evidence>
<accession>A0ABN4XFW2</accession>
<name>A0ABN4XFW2_9RHOB</name>
<feature type="modified residue" description="4-aspartylphosphate" evidence="2">
    <location>
        <position position="64"/>
    </location>
</feature>
<protein>
    <recommendedName>
        <fullName evidence="3">Response regulatory domain-containing protein</fullName>
    </recommendedName>
</protein>
<dbReference type="SMART" id="SM00448">
    <property type="entry name" value="REC"/>
    <property type="match status" value="1"/>
</dbReference>
<keyword evidence="5" id="KW-1185">Reference proteome</keyword>
<evidence type="ECO:0000259" key="3">
    <source>
        <dbReference type="PROSITE" id="PS50110"/>
    </source>
</evidence>
<dbReference type="RefSeq" id="WP_075774227.1">
    <property type="nucleotide sequence ID" value="NZ_CP019437.1"/>
</dbReference>
<dbReference type="Proteomes" id="UP000185622">
    <property type="component" value="Chromosome"/>
</dbReference>
<evidence type="ECO:0000313" key="5">
    <source>
        <dbReference type="Proteomes" id="UP000185622"/>
    </source>
</evidence>
<dbReference type="PANTHER" id="PTHR44591:SF3">
    <property type="entry name" value="RESPONSE REGULATORY DOMAIN-CONTAINING PROTEIN"/>
    <property type="match status" value="1"/>
</dbReference>
<dbReference type="EMBL" id="CP019437">
    <property type="protein sequence ID" value="AQS49072.1"/>
    <property type="molecule type" value="Genomic_DNA"/>
</dbReference>
<dbReference type="InterPro" id="IPR011006">
    <property type="entry name" value="CheY-like_superfamily"/>
</dbReference>
<dbReference type="InterPro" id="IPR001789">
    <property type="entry name" value="Sig_transdc_resp-reg_receiver"/>
</dbReference>
<dbReference type="SUPFAM" id="SSF52172">
    <property type="entry name" value="CheY-like"/>
    <property type="match status" value="1"/>
</dbReference>
<dbReference type="PANTHER" id="PTHR44591">
    <property type="entry name" value="STRESS RESPONSE REGULATOR PROTEIN 1"/>
    <property type="match status" value="1"/>
</dbReference>
<gene>
    <name evidence="4" type="ORF">BMG03_15725</name>
</gene>
<dbReference type="Gene3D" id="3.40.50.2300">
    <property type="match status" value="1"/>
</dbReference>
<dbReference type="InterPro" id="IPR050595">
    <property type="entry name" value="Bact_response_regulator"/>
</dbReference>
<sequence length="129" mass="13998">MKSTATLTEKAPSEVLLVEDEAVVALDLQFMLEDLGMEVWGPCATVRAGLDLVRERLPGAAILDVMLADGEVYELADRLHEAGVPLLFHSGHAEASQLRERYPGAAVCPKPAMPSEIEAKLAKWFIPSD</sequence>
<reference evidence="4 5" key="1">
    <citation type="submission" date="2017-01" db="EMBL/GenBank/DDBJ databases">
        <title>The complete genome sequence of a sulfur-oxidizing marine bacterium Thioclava sp. 25B10_4T.</title>
        <authorList>
            <person name="Liu Y."/>
            <person name="Lai Q."/>
            <person name="Shao Z."/>
        </authorList>
    </citation>
    <scope>NUCLEOTIDE SEQUENCE [LARGE SCALE GENOMIC DNA]</scope>
    <source>
        <strain evidence="4 5">25B10_4</strain>
    </source>
</reference>
<keyword evidence="1 2" id="KW-0597">Phosphoprotein</keyword>
<dbReference type="PROSITE" id="PS50110">
    <property type="entry name" value="RESPONSE_REGULATORY"/>
    <property type="match status" value="1"/>
</dbReference>
<proteinExistence type="predicted"/>
<evidence type="ECO:0000256" key="2">
    <source>
        <dbReference type="PROSITE-ProRule" id="PRU00169"/>
    </source>
</evidence>
<feature type="domain" description="Response regulatory" evidence="3">
    <location>
        <begin position="14"/>
        <end position="125"/>
    </location>
</feature>